<comment type="caution">
    <text evidence="1">The sequence shown here is derived from an EMBL/GenBank/DDBJ whole genome shotgun (WGS) entry which is preliminary data.</text>
</comment>
<dbReference type="EMBL" id="LAZR01026315">
    <property type="protein sequence ID" value="KKL69121.1"/>
    <property type="molecule type" value="Genomic_DNA"/>
</dbReference>
<protein>
    <submittedName>
        <fullName evidence="1">Uncharacterized protein</fullName>
    </submittedName>
</protein>
<gene>
    <name evidence="1" type="ORF">LCGC14_2118140</name>
</gene>
<evidence type="ECO:0000313" key="1">
    <source>
        <dbReference type="EMBL" id="KKL69121.1"/>
    </source>
</evidence>
<accession>A0A0F9ES50</accession>
<proteinExistence type="predicted"/>
<organism evidence="1">
    <name type="scientific">marine sediment metagenome</name>
    <dbReference type="NCBI Taxonomy" id="412755"/>
    <lineage>
        <taxon>unclassified sequences</taxon>
        <taxon>metagenomes</taxon>
        <taxon>ecological metagenomes</taxon>
    </lineage>
</organism>
<reference evidence="1" key="1">
    <citation type="journal article" date="2015" name="Nature">
        <title>Complex archaea that bridge the gap between prokaryotes and eukaryotes.</title>
        <authorList>
            <person name="Spang A."/>
            <person name="Saw J.H."/>
            <person name="Jorgensen S.L."/>
            <person name="Zaremba-Niedzwiedzka K."/>
            <person name="Martijn J."/>
            <person name="Lind A.E."/>
            <person name="van Eijk R."/>
            <person name="Schleper C."/>
            <person name="Guy L."/>
            <person name="Ettema T.J."/>
        </authorList>
    </citation>
    <scope>NUCLEOTIDE SEQUENCE</scope>
</reference>
<name>A0A0F9ES50_9ZZZZ</name>
<dbReference type="AlphaFoldDB" id="A0A0F9ES50"/>
<sequence>MFVKAHWQKQGTTTTFDCESVSVIPTKDGTGNFTVLMQPSGGRLFINKKDKPSVYFMNNQGDTIECLCSHINN</sequence>